<evidence type="ECO:0000313" key="2">
    <source>
        <dbReference type="EMBL" id="GGN80330.1"/>
    </source>
</evidence>
<evidence type="ECO:0000256" key="1">
    <source>
        <dbReference type="SAM" id="MobiDB-lite"/>
    </source>
</evidence>
<comment type="caution">
    <text evidence="2">The sequence shown here is derived from an EMBL/GenBank/DDBJ whole genome shotgun (WGS) entry which is preliminary data.</text>
</comment>
<dbReference type="EMBL" id="BMMM01000014">
    <property type="protein sequence ID" value="GGN80330.1"/>
    <property type="molecule type" value="Genomic_DNA"/>
</dbReference>
<keyword evidence="3" id="KW-1185">Reference proteome</keyword>
<dbReference type="RefSeq" id="WP_189189748.1">
    <property type="nucleotide sequence ID" value="NZ_BMMM01000014.1"/>
</dbReference>
<proteinExistence type="predicted"/>
<gene>
    <name evidence="2" type="ORF">GCM10011579_065760</name>
</gene>
<evidence type="ECO:0000313" key="3">
    <source>
        <dbReference type="Proteomes" id="UP000600365"/>
    </source>
</evidence>
<accession>A0A917Y9D4</accession>
<name>A0A917Y9D4_9ACTN</name>
<feature type="compositionally biased region" description="Basic and acidic residues" evidence="1">
    <location>
        <begin position="43"/>
        <end position="52"/>
    </location>
</feature>
<sequence>MLQRKLTVVVGRFRGEEFDHGGFGEVAAVEDLPFVVEFGQDRGGESVEDARPETALPTHIDPARRPDVRVATNGPLRPPDG</sequence>
<dbReference type="Proteomes" id="UP000600365">
    <property type="component" value="Unassembled WGS sequence"/>
</dbReference>
<organism evidence="2 3">
    <name type="scientific">Streptomyces albiflavescens</name>
    <dbReference type="NCBI Taxonomy" id="1623582"/>
    <lineage>
        <taxon>Bacteria</taxon>
        <taxon>Bacillati</taxon>
        <taxon>Actinomycetota</taxon>
        <taxon>Actinomycetes</taxon>
        <taxon>Kitasatosporales</taxon>
        <taxon>Streptomycetaceae</taxon>
        <taxon>Streptomyces</taxon>
    </lineage>
</organism>
<reference evidence="2 3" key="1">
    <citation type="journal article" date="2014" name="Int. J. Syst. Evol. Microbiol.">
        <title>Complete genome sequence of Corynebacterium casei LMG S-19264T (=DSM 44701T), isolated from a smear-ripened cheese.</title>
        <authorList>
            <consortium name="US DOE Joint Genome Institute (JGI-PGF)"/>
            <person name="Walter F."/>
            <person name="Albersmeier A."/>
            <person name="Kalinowski J."/>
            <person name="Ruckert C."/>
        </authorList>
    </citation>
    <scope>NUCLEOTIDE SEQUENCE [LARGE SCALE GENOMIC DNA]</scope>
    <source>
        <strain evidence="2 3">CGMCC 4.7111</strain>
    </source>
</reference>
<feature type="region of interest" description="Disordered" evidence="1">
    <location>
        <begin position="43"/>
        <end position="81"/>
    </location>
</feature>
<dbReference type="AlphaFoldDB" id="A0A917Y9D4"/>
<protein>
    <submittedName>
        <fullName evidence="2">Uncharacterized protein</fullName>
    </submittedName>
</protein>